<keyword evidence="1" id="KW-0812">Transmembrane</keyword>
<evidence type="ECO:0000256" key="1">
    <source>
        <dbReference type="SAM" id="Phobius"/>
    </source>
</evidence>
<protein>
    <submittedName>
        <fullName evidence="2">ATP synthase F0 subunit 8</fullName>
    </submittedName>
</protein>
<evidence type="ECO:0000313" key="2">
    <source>
        <dbReference type="EMBL" id="QTC32047.1"/>
    </source>
</evidence>
<dbReference type="EMBL" id="MW192046">
    <property type="protein sequence ID" value="QTC32047.1"/>
    <property type="molecule type" value="Genomic_DNA"/>
</dbReference>
<accession>A0A8A4JFJ0</accession>
<organism evidence="2">
    <name type="scientific">Nisia fuliginosa</name>
    <dbReference type="NCBI Taxonomy" id="2743077"/>
    <lineage>
        <taxon>Eukaryota</taxon>
        <taxon>Metazoa</taxon>
        <taxon>Ecdysozoa</taxon>
        <taxon>Arthropoda</taxon>
        <taxon>Hexapoda</taxon>
        <taxon>Insecta</taxon>
        <taxon>Pterygota</taxon>
        <taxon>Neoptera</taxon>
        <taxon>Paraneoptera</taxon>
        <taxon>Hemiptera</taxon>
        <taxon>Auchenorrhyncha</taxon>
        <taxon>Fulgoroidea</taxon>
        <taxon>Meenoplidae</taxon>
        <taxon>Kermesiinae</taxon>
        <taxon>Nisia</taxon>
    </lineage>
</organism>
<proteinExistence type="predicted"/>
<keyword evidence="1" id="KW-0472">Membrane</keyword>
<sequence length="35" mass="4390">MPQMSNMPWMSMFMFMSIMLLTMESNMHFQKKKKW</sequence>
<dbReference type="AlphaFoldDB" id="A0A8A4JFJ0"/>
<reference evidence="2" key="1">
    <citation type="submission" date="2020-10" db="EMBL/GenBank/DDBJ databases">
        <authorList>
            <person name="Lv S."/>
        </authorList>
    </citation>
    <scope>NUCLEOTIDE SEQUENCE</scope>
</reference>
<geneLocation type="mitochondrion" evidence="2"/>
<feature type="transmembrane region" description="Helical" evidence="1">
    <location>
        <begin position="6"/>
        <end position="23"/>
    </location>
</feature>
<gene>
    <name evidence="2" type="primary">atp8</name>
</gene>
<keyword evidence="1" id="KW-1133">Transmembrane helix</keyword>
<keyword evidence="2" id="KW-0496">Mitochondrion</keyword>
<name>A0A8A4JFJ0_9HEMI</name>